<keyword evidence="2" id="KW-1185">Reference proteome</keyword>
<accession>A0A9N9E9B5</accession>
<dbReference type="Proteomes" id="UP000789508">
    <property type="component" value="Unassembled WGS sequence"/>
</dbReference>
<proteinExistence type="predicted"/>
<protein>
    <submittedName>
        <fullName evidence="1">2250_t:CDS:1</fullName>
    </submittedName>
</protein>
<name>A0A9N9E9B5_9GLOM</name>
<organism evidence="1 2">
    <name type="scientific">Ambispora leptoticha</name>
    <dbReference type="NCBI Taxonomy" id="144679"/>
    <lineage>
        <taxon>Eukaryota</taxon>
        <taxon>Fungi</taxon>
        <taxon>Fungi incertae sedis</taxon>
        <taxon>Mucoromycota</taxon>
        <taxon>Glomeromycotina</taxon>
        <taxon>Glomeromycetes</taxon>
        <taxon>Archaeosporales</taxon>
        <taxon>Ambisporaceae</taxon>
        <taxon>Ambispora</taxon>
    </lineage>
</organism>
<feature type="non-terminal residue" evidence="1">
    <location>
        <position position="221"/>
    </location>
</feature>
<comment type="caution">
    <text evidence="1">The sequence shown here is derived from an EMBL/GenBank/DDBJ whole genome shotgun (WGS) entry which is preliminary data.</text>
</comment>
<dbReference type="AlphaFoldDB" id="A0A9N9E9B5"/>
<dbReference type="OrthoDB" id="2426261at2759"/>
<dbReference type="EMBL" id="CAJVPS010011438">
    <property type="protein sequence ID" value="CAG8664809.1"/>
    <property type="molecule type" value="Genomic_DNA"/>
</dbReference>
<evidence type="ECO:0000313" key="1">
    <source>
        <dbReference type="EMBL" id="CAG8664809.1"/>
    </source>
</evidence>
<sequence length="221" mass="25233">IGSDTVNAARKYARLYGPELPPLEKSKCTRQKMSKIKESQFIDFFLDKNNVTISSYKVDSKSNLPVLYMKDQKKAFIHIYYHEDLSGLCQTCNDYDYEAFSDLKGLARRIFTNKKIGGNDIIKAGQNLAGISFANIEPDHGQIGEENAEKKVLVKTIPEISKYYYWEWPTEGPLVSYICTQLLSYIGSWENYLPAAVTNLCNTEIIRLKSSFSEHTENLID</sequence>
<reference evidence="1" key="1">
    <citation type="submission" date="2021-06" db="EMBL/GenBank/DDBJ databases">
        <authorList>
            <person name="Kallberg Y."/>
            <person name="Tangrot J."/>
            <person name="Rosling A."/>
        </authorList>
    </citation>
    <scope>NUCLEOTIDE SEQUENCE</scope>
    <source>
        <strain evidence="1">FL130A</strain>
    </source>
</reference>
<evidence type="ECO:0000313" key="2">
    <source>
        <dbReference type="Proteomes" id="UP000789508"/>
    </source>
</evidence>
<gene>
    <name evidence="1" type="ORF">ALEPTO_LOCUS10423</name>
</gene>